<dbReference type="SUPFAM" id="SSF52540">
    <property type="entry name" value="P-loop containing nucleoside triphosphate hydrolases"/>
    <property type="match status" value="1"/>
</dbReference>
<keyword evidence="2" id="KW-1185">Reference proteome</keyword>
<dbReference type="EMBL" id="BDRX01000248">
    <property type="protein sequence ID" value="GBG00566.1"/>
    <property type="molecule type" value="Genomic_DNA"/>
</dbReference>
<name>A0A2V0PT58_9CHLO</name>
<organism evidence="1 2">
    <name type="scientific">Raphidocelis subcapitata</name>
    <dbReference type="NCBI Taxonomy" id="307507"/>
    <lineage>
        <taxon>Eukaryota</taxon>
        <taxon>Viridiplantae</taxon>
        <taxon>Chlorophyta</taxon>
        <taxon>core chlorophytes</taxon>
        <taxon>Chlorophyceae</taxon>
        <taxon>CS clade</taxon>
        <taxon>Sphaeropleales</taxon>
        <taxon>Selenastraceae</taxon>
        <taxon>Raphidocelis</taxon>
    </lineage>
</organism>
<comment type="caution">
    <text evidence="1">The sequence shown here is derived from an EMBL/GenBank/DDBJ whole genome shotgun (WGS) entry which is preliminary data.</text>
</comment>
<dbReference type="AlphaFoldDB" id="A0A2V0PT58"/>
<feature type="non-terminal residue" evidence="1">
    <location>
        <position position="114"/>
    </location>
</feature>
<dbReference type="PROSITE" id="PS51257">
    <property type="entry name" value="PROKAR_LIPOPROTEIN"/>
    <property type="match status" value="1"/>
</dbReference>
<dbReference type="InParanoid" id="A0A2V0PT58"/>
<reference evidence="1 2" key="1">
    <citation type="journal article" date="2018" name="Sci. Rep.">
        <title>Raphidocelis subcapitata (=Pseudokirchneriella subcapitata) provides an insight into genome evolution and environmental adaptations in the Sphaeropleales.</title>
        <authorList>
            <person name="Suzuki S."/>
            <person name="Yamaguchi H."/>
            <person name="Nakajima N."/>
            <person name="Kawachi M."/>
        </authorList>
    </citation>
    <scope>NUCLEOTIDE SEQUENCE [LARGE SCALE GENOMIC DNA]</scope>
    <source>
        <strain evidence="1 2">NIES-35</strain>
    </source>
</reference>
<sequence>MRAAARARAKWQLLISAAAVACFLCAQLAMLRRHSASAAATQLANTASQCDGTAFVNAVAKCTSFACLRAAHSVPHEGKFNFPHFFIIGYPKCATTSLHAYLEKHPQALGSTPK</sequence>
<dbReference type="OrthoDB" id="411451at2759"/>
<dbReference type="Gene3D" id="3.40.50.300">
    <property type="entry name" value="P-loop containing nucleotide triphosphate hydrolases"/>
    <property type="match status" value="1"/>
</dbReference>
<evidence type="ECO:0000313" key="1">
    <source>
        <dbReference type="EMBL" id="GBG00566.1"/>
    </source>
</evidence>
<proteinExistence type="predicted"/>
<dbReference type="InterPro" id="IPR027417">
    <property type="entry name" value="P-loop_NTPase"/>
</dbReference>
<dbReference type="Proteomes" id="UP000247498">
    <property type="component" value="Unassembled WGS sequence"/>
</dbReference>
<accession>A0A2V0PT58</accession>
<protein>
    <recommendedName>
        <fullName evidence="3">Sulfotransferase</fullName>
    </recommendedName>
</protein>
<evidence type="ECO:0008006" key="3">
    <source>
        <dbReference type="Google" id="ProtNLM"/>
    </source>
</evidence>
<evidence type="ECO:0000313" key="2">
    <source>
        <dbReference type="Proteomes" id="UP000247498"/>
    </source>
</evidence>
<gene>
    <name evidence="1" type="ORF">Rsub_13373</name>
</gene>